<reference evidence="2 3" key="1">
    <citation type="submission" date="2021-10" db="EMBL/GenBank/DDBJ databases">
        <title>Anaerobic single-cell dispensing facilitates the cultivation of human gut bacteria.</title>
        <authorList>
            <person name="Afrizal A."/>
        </authorList>
    </citation>
    <scope>NUCLEOTIDE SEQUENCE [LARGE SCALE GENOMIC DNA]</scope>
    <source>
        <strain evidence="2 3">CLA-AA-H244</strain>
    </source>
</reference>
<evidence type="ECO:0000313" key="2">
    <source>
        <dbReference type="EMBL" id="MCC2168896.1"/>
    </source>
</evidence>
<evidence type="ECO:0008006" key="4">
    <source>
        <dbReference type="Google" id="ProtNLM"/>
    </source>
</evidence>
<dbReference type="EMBL" id="JAJEQF010000050">
    <property type="protein sequence ID" value="MCC2168896.1"/>
    <property type="molecule type" value="Genomic_DNA"/>
</dbReference>
<accession>A0AAE3AY21</accession>
<protein>
    <recommendedName>
        <fullName evidence="4">Peptidase C39 domain-containing protein</fullName>
    </recommendedName>
</protein>
<dbReference type="AlphaFoldDB" id="A0AAE3AY21"/>
<proteinExistence type="predicted"/>
<evidence type="ECO:0000256" key="1">
    <source>
        <dbReference type="SAM" id="Phobius"/>
    </source>
</evidence>
<keyword evidence="1" id="KW-1133">Transmembrane helix</keyword>
<keyword evidence="1" id="KW-0472">Membrane</keyword>
<dbReference type="Proteomes" id="UP001199355">
    <property type="component" value="Unassembled WGS sequence"/>
</dbReference>
<sequence length="837" mass="93523">MKKTVIKGIAFVVIFVISLVVISMVANQGNGDMTAPMPAASLPTMAIVEDGQEINQMYGYTMQMDTADMRESITPIKTARQISAVVHGYGTEIAGVSYELRSIDGSRLIENTELTGTQEGDDLYLSFRLKDLMKEGEEYSLIFLVNLDESRQVRYYTRVIQADYYLTEKLDFVTSFSDATFDAEVFAEKGYAKKLETNSDGDNSSFAHVDIHCTSSQVTWGSLDVTQIEKPQIWVKEIAPQTASFVLSYPVSYTEGGSQVSASVTEYYRVRYTGDTMYLLDYERTTTQYFTEKSSRFTESGLQLGITDKNVVMKESDGGNVFAFVQAGALYVYNSADNRLARLHSFRDEDNDDLRARYENHSYEVLQVDETGNVTFLVYGYMNRGRHEGECGVSVCYYSSTLNVTEEMVFIPYNKSAGLLKADLETLSYVNGKNDLYLMVDGNIWHIGLEDKSSEIVVSGISTAGCRVAENDSMLVWQKDLKDYGSTLEFMNLNSGKLTELKAGEGNFIQALGFMGEDLIYGIASAEQVQEDAVGNQLFPMHQIRIQDFEGNILKSYEQAGVYVTGCRIEENQISLERISLADGRVTELSEDQILYNDEIPESKNYAETASTEETENIVRIVLNSVPDAKKVKILTPKEVIFEGSREIVLNGEEDQNRYYVYGQYGVIGIEKDPAAAVRRAYEAAGAVTDEAGRYLNKRDRLHSSNQIMAIDGDYADNERSSLAVCLDTIFQYEGMVKNSSSLLAAGQDVLTILEENLDNRTVLNLQGCTLDMVLYYPDREIPVLAVMQDGSAVLVIGFNEQNVVLMDPLTGTVYKKGMNDARSMFEENGNRFIAYS</sequence>
<comment type="caution">
    <text evidence="2">The sequence shown here is derived from an EMBL/GenBank/DDBJ whole genome shotgun (WGS) entry which is preliminary data.</text>
</comment>
<organism evidence="2 3">
    <name type="scientific">Gallintestinimicrobium propionicum</name>
    <dbReference type="NCBI Taxonomy" id="2981770"/>
    <lineage>
        <taxon>Bacteria</taxon>
        <taxon>Bacillati</taxon>
        <taxon>Bacillota</taxon>
        <taxon>Clostridia</taxon>
        <taxon>Lachnospirales</taxon>
        <taxon>Lachnospiraceae</taxon>
        <taxon>Gallintestinimicrobium</taxon>
    </lineage>
</organism>
<keyword evidence="1" id="KW-0812">Transmembrane</keyword>
<dbReference type="RefSeq" id="WP_308728967.1">
    <property type="nucleotide sequence ID" value="NZ_JAJEQF010000050.1"/>
</dbReference>
<name>A0AAE3AY21_9FIRM</name>
<gene>
    <name evidence="2" type="ORF">LKD45_14585</name>
</gene>
<feature type="transmembrane region" description="Helical" evidence="1">
    <location>
        <begin position="5"/>
        <end position="26"/>
    </location>
</feature>
<evidence type="ECO:0000313" key="3">
    <source>
        <dbReference type="Proteomes" id="UP001199355"/>
    </source>
</evidence>
<keyword evidence="3" id="KW-1185">Reference proteome</keyword>